<dbReference type="SUPFAM" id="SSF103084">
    <property type="entry name" value="Holliday junction resolvase RusA"/>
    <property type="match status" value="1"/>
</dbReference>
<dbReference type="AlphaFoldDB" id="A0A4Z1DRF9"/>
<dbReference type="GO" id="GO:0000287">
    <property type="term" value="F:magnesium ion binding"/>
    <property type="evidence" value="ECO:0007669"/>
    <property type="project" value="InterPro"/>
</dbReference>
<accession>A0A4Z1DRF9</accession>
<dbReference type="GO" id="GO:0006281">
    <property type="term" value="P:DNA repair"/>
    <property type="evidence" value="ECO:0007669"/>
    <property type="project" value="InterPro"/>
</dbReference>
<dbReference type="EMBL" id="SRRU01000002">
    <property type="protein sequence ID" value="TGN86057.1"/>
    <property type="molecule type" value="Genomic_DNA"/>
</dbReference>
<evidence type="ECO:0000313" key="1">
    <source>
        <dbReference type="EMBL" id="TGN86057.1"/>
    </source>
</evidence>
<evidence type="ECO:0000313" key="2">
    <source>
        <dbReference type="Proteomes" id="UP000298513"/>
    </source>
</evidence>
<protein>
    <submittedName>
        <fullName evidence="1">RusA family crossover junction endodeoxyribonuclease</fullName>
    </submittedName>
</protein>
<proteinExistence type="predicted"/>
<dbReference type="InterPro" id="IPR008822">
    <property type="entry name" value="Endonuclease_RusA-like"/>
</dbReference>
<dbReference type="Gene3D" id="3.30.1330.70">
    <property type="entry name" value="Holliday junction resolvase RusA"/>
    <property type="match status" value="1"/>
</dbReference>
<reference evidence="1 2" key="1">
    <citation type="submission" date="2019-04" db="EMBL/GenBank/DDBJ databases">
        <title>Streptomyces sp. nov. Bv016 isolated from bark of Buahinia variegata.</title>
        <authorList>
            <person name="Kanchanasin P."/>
            <person name="Tanasupawat S."/>
            <person name="Yuki M."/>
            <person name="Kudo T."/>
        </authorList>
    </citation>
    <scope>NUCLEOTIDE SEQUENCE [LARGE SCALE GENOMIC DNA]</scope>
    <source>
        <strain evidence="1 2">JCM 4765</strain>
    </source>
</reference>
<gene>
    <name evidence="1" type="ORF">E5082_08215</name>
</gene>
<organism evidence="1 2">
    <name type="scientific">Streptomyces griseoluteus</name>
    <dbReference type="NCBI Taxonomy" id="29306"/>
    <lineage>
        <taxon>Bacteria</taxon>
        <taxon>Bacillati</taxon>
        <taxon>Actinomycetota</taxon>
        <taxon>Actinomycetes</taxon>
        <taxon>Kitasatosporales</taxon>
        <taxon>Streptomycetaceae</taxon>
        <taxon>Streptomyces</taxon>
    </lineage>
</organism>
<dbReference type="GO" id="GO:0006310">
    <property type="term" value="P:DNA recombination"/>
    <property type="evidence" value="ECO:0007669"/>
    <property type="project" value="InterPro"/>
</dbReference>
<sequence length="154" mass="16658">MGRGAIDANRPVLHWYCLAMATLPWECVVHGVPASLQSKGSTRARWKAAVSAAATSQWPAGEVPLAVPVQVTITYFFEGSALDVDNMLKPIQDALIGIVLEDDKHVTDVRGAKRDLANAFIVKGMSRVMADGFISNGPFVHIKIDLAPDHKELP</sequence>
<name>A0A4Z1DRF9_STRGP</name>
<dbReference type="Proteomes" id="UP000298513">
    <property type="component" value="Unassembled WGS sequence"/>
</dbReference>
<comment type="caution">
    <text evidence="1">The sequence shown here is derived from an EMBL/GenBank/DDBJ whole genome shotgun (WGS) entry which is preliminary data.</text>
</comment>
<dbReference type="InterPro" id="IPR036614">
    <property type="entry name" value="RusA-like_sf"/>
</dbReference>
<dbReference type="Pfam" id="PF05866">
    <property type="entry name" value="RusA"/>
    <property type="match status" value="1"/>
</dbReference>
<keyword evidence="2" id="KW-1185">Reference proteome</keyword>